<evidence type="ECO:0000256" key="1">
    <source>
        <dbReference type="SAM" id="MobiDB-lite"/>
    </source>
</evidence>
<proteinExistence type="predicted"/>
<feature type="domain" description="NERD" evidence="2">
    <location>
        <begin position="61"/>
        <end position="138"/>
    </location>
</feature>
<feature type="region of interest" description="Disordered" evidence="1">
    <location>
        <begin position="1"/>
        <end position="30"/>
    </location>
</feature>
<accession>A0A511D5Y2</accession>
<comment type="caution">
    <text evidence="3">The sequence shown here is derived from an EMBL/GenBank/DDBJ whole genome shotgun (WGS) entry which is preliminary data.</text>
</comment>
<dbReference type="Pfam" id="PF08378">
    <property type="entry name" value="NERD"/>
    <property type="match status" value="1"/>
</dbReference>
<name>A0A511D5Y2_9PSEU</name>
<dbReference type="Proteomes" id="UP000321328">
    <property type="component" value="Unassembled WGS sequence"/>
</dbReference>
<keyword evidence="4" id="KW-1185">Reference proteome</keyword>
<dbReference type="STRING" id="1123024.GCA_000423625_04730"/>
<protein>
    <recommendedName>
        <fullName evidence="2">NERD domain-containing protein</fullName>
    </recommendedName>
</protein>
<gene>
    <name evidence="3" type="ORF">PA7_40380</name>
</gene>
<dbReference type="EMBL" id="BJVI01000061">
    <property type="protein sequence ID" value="GEL20201.1"/>
    <property type="molecule type" value="Genomic_DNA"/>
</dbReference>
<evidence type="ECO:0000313" key="4">
    <source>
        <dbReference type="Proteomes" id="UP000321328"/>
    </source>
</evidence>
<reference evidence="3 4" key="1">
    <citation type="submission" date="2019-07" db="EMBL/GenBank/DDBJ databases">
        <title>Whole genome shotgun sequence of Pseudonocardia asaccharolytica NBRC 16224.</title>
        <authorList>
            <person name="Hosoyama A."/>
            <person name="Uohara A."/>
            <person name="Ohji S."/>
            <person name="Ichikawa N."/>
        </authorList>
    </citation>
    <scope>NUCLEOTIDE SEQUENCE [LARGE SCALE GENOMIC DNA]</scope>
    <source>
        <strain evidence="3 4">NBRC 16224</strain>
    </source>
</reference>
<dbReference type="InterPro" id="IPR011528">
    <property type="entry name" value="NERD"/>
</dbReference>
<dbReference type="AlphaFoldDB" id="A0A511D5Y2"/>
<sequence>MGGSGPERAGIGITHEAARRRRAEGAGADRSWRVGADGEAVIGDLLTGLARPSWWSRLWRRPPAWRALHSIPLVDARGRPRGDIDHVVIGPPGVVTINTKHHRAGRLVLDGDELVVNGRRTAYLGQARREAERAAGLLGCALAAAGEPGLAAALVVRPLIAVVGATVVVNRRAPGATVVPPHRLIPALTLMPARLTRREVAAVFEVARRSTSWAPPT</sequence>
<evidence type="ECO:0000259" key="2">
    <source>
        <dbReference type="Pfam" id="PF08378"/>
    </source>
</evidence>
<organism evidence="3 4">
    <name type="scientific">Pseudonocardia asaccharolytica DSM 44247 = NBRC 16224</name>
    <dbReference type="NCBI Taxonomy" id="1123024"/>
    <lineage>
        <taxon>Bacteria</taxon>
        <taxon>Bacillati</taxon>
        <taxon>Actinomycetota</taxon>
        <taxon>Actinomycetes</taxon>
        <taxon>Pseudonocardiales</taxon>
        <taxon>Pseudonocardiaceae</taxon>
        <taxon>Pseudonocardia</taxon>
    </lineage>
</organism>
<evidence type="ECO:0000313" key="3">
    <source>
        <dbReference type="EMBL" id="GEL20201.1"/>
    </source>
</evidence>